<dbReference type="InterPro" id="IPR023302">
    <property type="entry name" value="Pept_S9A_N"/>
</dbReference>
<evidence type="ECO:0000259" key="8">
    <source>
        <dbReference type="Pfam" id="PF00326"/>
    </source>
</evidence>
<dbReference type="InterPro" id="IPR029058">
    <property type="entry name" value="AB_hydrolase_fold"/>
</dbReference>
<dbReference type="PRINTS" id="PR00862">
    <property type="entry name" value="PROLIGOPTASE"/>
</dbReference>
<evidence type="ECO:0000259" key="9">
    <source>
        <dbReference type="Pfam" id="PF02897"/>
    </source>
</evidence>
<keyword evidence="2 6" id="KW-0645">Protease</keyword>
<keyword evidence="3 6" id="KW-0378">Hydrolase</keyword>
<dbReference type="GO" id="GO:0004252">
    <property type="term" value="F:serine-type endopeptidase activity"/>
    <property type="evidence" value="ECO:0007669"/>
    <property type="project" value="UniProtKB-UniRule"/>
</dbReference>
<keyword evidence="4 6" id="KW-0720">Serine protease</keyword>
<dbReference type="PANTHER" id="PTHR11757:SF19">
    <property type="entry name" value="PROLYL ENDOPEPTIDASE-LIKE"/>
    <property type="match status" value="1"/>
</dbReference>
<evidence type="ECO:0000256" key="1">
    <source>
        <dbReference type="ARBA" id="ARBA00005228"/>
    </source>
</evidence>
<reference evidence="10" key="1">
    <citation type="submission" date="2022-07" db="EMBL/GenBank/DDBJ databases">
        <title>Chromosome-level genome of Muraenolepis orangiensis.</title>
        <authorList>
            <person name="Kim J."/>
        </authorList>
    </citation>
    <scope>NUCLEOTIDE SEQUENCE</scope>
    <source>
        <strain evidence="10">KU_S4_2022</strain>
        <tissue evidence="10">Muscle</tissue>
    </source>
</reference>
<keyword evidence="11" id="KW-1185">Reference proteome</keyword>
<evidence type="ECO:0000313" key="10">
    <source>
        <dbReference type="EMBL" id="KAJ3609955.1"/>
    </source>
</evidence>
<proteinExistence type="inferred from homology"/>
<evidence type="ECO:0000256" key="4">
    <source>
        <dbReference type="ARBA" id="ARBA00022825"/>
    </source>
</evidence>
<evidence type="ECO:0000256" key="2">
    <source>
        <dbReference type="ARBA" id="ARBA00022670"/>
    </source>
</evidence>
<dbReference type="AlphaFoldDB" id="A0A9Q0ITM6"/>
<comment type="function">
    <text evidence="5">Serine peptidase whose precise substrate specificity remains unclear. Does not cleave peptides after a arginine or lysine residue. Regulates trans-Golgi network morphology and sorting by regulating the membrane binding of the AP-1 complex. May play a role in the regulation of synaptic vesicle exocytosis.</text>
</comment>
<evidence type="ECO:0000313" key="11">
    <source>
        <dbReference type="Proteomes" id="UP001148018"/>
    </source>
</evidence>
<feature type="region of interest" description="Disordered" evidence="7">
    <location>
        <begin position="368"/>
        <end position="399"/>
    </location>
</feature>
<dbReference type="Pfam" id="PF00326">
    <property type="entry name" value="Peptidase_S9"/>
    <property type="match status" value="1"/>
</dbReference>
<dbReference type="EMBL" id="JANIIK010000038">
    <property type="protein sequence ID" value="KAJ3609955.1"/>
    <property type="molecule type" value="Genomic_DNA"/>
</dbReference>
<accession>A0A9Q0ITM6</accession>
<dbReference type="Gene3D" id="2.130.10.120">
    <property type="entry name" value="Prolyl oligopeptidase, N-terminal domain"/>
    <property type="match status" value="1"/>
</dbReference>
<dbReference type="PANTHER" id="PTHR11757">
    <property type="entry name" value="PROTEASE FAMILY S9A OLIGOPEPTIDASE"/>
    <property type="match status" value="1"/>
</dbReference>
<dbReference type="SUPFAM" id="SSF50993">
    <property type="entry name" value="Peptidase/esterase 'gauge' domain"/>
    <property type="match status" value="1"/>
</dbReference>
<dbReference type="SUPFAM" id="SSF53474">
    <property type="entry name" value="alpha/beta-Hydrolases"/>
    <property type="match status" value="1"/>
</dbReference>
<feature type="domain" description="Peptidase S9 prolyl oligopeptidase catalytic" evidence="8">
    <location>
        <begin position="451"/>
        <end position="611"/>
    </location>
</feature>
<dbReference type="GO" id="GO:0005794">
    <property type="term" value="C:Golgi apparatus"/>
    <property type="evidence" value="ECO:0007669"/>
    <property type="project" value="TreeGrafter"/>
</dbReference>
<protein>
    <recommendedName>
        <fullName evidence="6">Prolyl endopeptidase</fullName>
        <ecNumber evidence="6">3.4.21.-</ecNumber>
    </recommendedName>
</protein>
<feature type="domain" description="Peptidase S9A N-terminal" evidence="9">
    <location>
        <begin position="83"/>
        <end position="356"/>
    </location>
</feature>
<name>A0A9Q0ITM6_9TELE</name>
<evidence type="ECO:0000256" key="5">
    <source>
        <dbReference type="ARBA" id="ARBA00045448"/>
    </source>
</evidence>
<evidence type="ECO:0000256" key="6">
    <source>
        <dbReference type="RuleBase" id="RU368024"/>
    </source>
</evidence>
<organism evidence="10 11">
    <name type="scientific">Muraenolepis orangiensis</name>
    <name type="common">Patagonian moray cod</name>
    <dbReference type="NCBI Taxonomy" id="630683"/>
    <lineage>
        <taxon>Eukaryota</taxon>
        <taxon>Metazoa</taxon>
        <taxon>Chordata</taxon>
        <taxon>Craniata</taxon>
        <taxon>Vertebrata</taxon>
        <taxon>Euteleostomi</taxon>
        <taxon>Actinopterygii</taxon>
        <taxon>Neopterygii</taxon>
        <taxon>Teleostei</taxon>
        <taxon>Neoteleostei</taxon>
        <taxon>Acanthomorphata</taxon>
        <taxon>Zeiogadaria</taxon>
        <taxon>Gadariae</taxon>
        <taxon>Gadiformes</taxon>
        <taxon>Muraenolepidoidei</taxon>
        <taxon>Muraenolepididae</taxon>
        <taxon>Muraenolepis</taxon>
    </lineage>
</organism>
<dbReference type="Pfam" id="PF02897">
    <property type="entry name" value="Peptidase_S9_N"/>
    <property type="match status" value="1"/>
</dbReference>
<dbReference type="InterPro" id="IPR001375">
    <property type="entry name" value="Peptidase_S9_cat"/>
</dbReference>
<dbReference type="EC" id="3.4.21.-" evidence="6"/>
<dbReference type="GO" id="GO:0005856">
    <property type="term" value="C:cytoskeleton"/>
    <property type="evidence" value="ECO:0007669"/>
    <property type="project" value="TreeGrafter"/>
</dbReference>
<comment type="similarity">
    <text evidence="1 6">Belongs to the peptidase S9A family.</text>
</comment>
<dbReference type="InterPro" id="IPR002470">
    <property type="entry name" value="Peptidase_S9A"/>
</dbReference>
<dbReference type="Proteomes" id="UP001148018">
    <property type="component" value="Unassembled WGS sequence"/>
</dbReference>
<dbReference type="Gene3D" id="3.40.50.1820">
    <property type="entry name" value="alpha/beta hydrolase"/>
    <property type="match status" value="1"/>
</dbReference>
<evidence type="ECO:0000256" key="7">
    <source>
        <dbReference type="SAM" id="MobiDB-lite"/>
    </source>
</evidence>
<dbReference type="InterPro" id="IPR051543">
    <property type="entry name" value="Serine_Peptidase_S9A"/>
</dbReference>
<dbReference type="OrthoDB" id="248387at2759"/>
<comment type="caution">
    <text evidence="10">The sequence shown here is derived from an EMBL/GenBank/DDBJ whole genome shotgun (WGS) entry which is preliminary data.</text>
</comment>
<gene>
    <name evidence="10" type="ORF">NHX12_022049</name>
</gene>
<dbReference type="GO" id="GO:0006508">
    <property type="term" value="P:proteolysis"/>
    <property type="evidence" value="ECO:0007669"/>
    <property type="project" value="UniProtKB-KW"/>
</dbReference>
<dbReference type="FunFam" id="3.40.50.1820:FF:000050">
    <property type="entry name" value="prolyl endopeptidase-like isoform X2"/>
    <property type="match status" value="1"/>
</dbReference>
<sequence length="658" mass="72927">MSCSLSSRFYALTRSPLRQFGLCHPPLLATCRHTGPSKSTVRWPNPDLEKYKQLQKHFKRRLRATYSKFSDLPDTSAICGRNYVYSRVRVSPSEKHLAATVKSSSREQARCVVVKLTDPASPPQDVPQIVFTLDNVFNFEWANDVVLFYTTQEGLRCGRVFRLDLTSPAATHGPVFQDTRPDVFVEVALSRDGRLLTINSNSKTDSEVWFIDVTTPTFDPVLVQPRLPELMYHVEHWRDWLVILANTGPGQEYQVLRAPPATPSQRSWVAVHTPRPGVTLRDVEVVGDHCVVTAREPDGGLTLTAVPLDDPGEEYSVPLPRWACACKSRRPGPGDPREALRFLLSSPARPQVAFSFYPEDRVLLSGTEAEGTSPEAEGTSPEAEGTSPEEEGGRGGKHVTERLEVRSQDGTMVPVTVFRPVAAGSGLQQAPLLLHVYGAYGRDLDMGFSPDSRLLLEQGWVLAYCHIRGGGELGLSWHRRARVQGKRAGVEDLRACLRHLHSRGISSPRRSAITARSAGAVPVGALCNTDPRLMRAAPFLDVLGCMMDDSLPLTVEEREEWGDPIADPQHRLAIASYCPLHNIAPQRYPSMLLTAYSDDARVPLAGVVRYAEEPAADHFGPNHFDAMLEEKALQLAFLYAELGLDSPRPPPPPPRRRR</sequence>
<evidence type="ECO:0000256" key="3">
    <source>
        <dbReference type="ARBA" id="ARBA00022801"/>
    </source>
</evidence>